<evidence type="ECO:0000256" key="14">
    <source>
        <dbReference type="ARBA" id="ARBA00023316"/>
    </source>
</evidence>
<dbReference type="SUPFAM" id="SSF56601">
    <property type="entry name" value="beta-lactamase/transpeptidase-like"/>
    <property type="match status" value="1"/>
</dbReference>
<feature type="domain" description="Penicillin-binding protein transpeptidase" evidence="18">
    <location>
        <begin position="332"/>
        <end position="598"/>
    </location>
</feature>
<dbReference type="RefSeq" id="WP_125081599.1">
    <property type="nucleotide sequence ID" value="NZ_CP034248.1"/>
</dbReference>
<comment type="catalytic activity">
    <reaction evidence="15">
        <text>Preferential cleavage: (Ac)2-L-Lys-D-Ala-|-D-Ala. Also transpeptidation of peptidyl-alanyl moieties that are N-acyl substituents of D-alanine.</text>
        <dbReference type="EC" id="3.4.16.4"/>
    </reaction>
</comment>
<keyword evidence="4" id="KW-1003">Cell membrane</keyword>
<keyword evidence="7" id="KW-0328">Glycosyltransferase</keyword>
<dbReference type="GO" id="GO:0030288">
    <property type="term" value="C:outer membrane-bounded periplasmic space"/>
    <property type="evidence" value="ECO:0007669"/>
    <property type="project" value="TreeGrafter"/>
</dbReference>
<comment type="similarity">
    <text evidence="2">In the C-terminal section; belongs to the transpeptidase family.</text>
</comment>
<organism evidence="20 21">
    <name type="scientific">Paenibacillus lentus</name>
    <dbReference type="NCBI Taxonomy" id="1338368"/>
    <lineage>
        <taxon>Bacteria</taxon>
        <taxon>Bacillati</taxon>
        <taxon>Bacillota</taxon>
        <taxon>Bacilli</taxon>
        <taxon>Bacillales</taxon>
        <taxon>Paenibacillaceae</taxon>
        <taxon>Paenibacillus</taxon>
    </lineage>
</organism>
<reference evidence="20 21" key="1">
    <citation type="submission" date="2018-11" db="EMBL/GenBank/DDBJ databases">
        <title>Genome sequencing of Paenibacillus lentus DSM25539(T).</title>
        <authorList>
            <person name="Kook J.-K."/>
            <person name="Park S.-N."/>
            <person name="Lim Y.K."/>
        </authorList>
    </citation>
    <scope>NUCLEOTIDE SEQUENCE [LARGE SCALE GENOMIC DNA]</scope>
    <source>
        <strain evidence="20 21">DSM 25539</strain>
    </source>
</reference>
<evidence type="ECO:0000256" key="15">
    <source>
        <dbReference type="ARBA" id="ARBA00034000"/>
    </source>
</evidence>
<dbReference type="InterPro" id="IPR036950">
    <property type="entry name" value="PBP_transglycosylase"/>
</dbReference>
<feature type="domain" description="Glycosyl transferase family 51" evidence="19">
    <location>
        <begin position="62"/>
        <end position="238"/>
    </location>
</feature>
<dbReference type="InterPro" id="IPR050396">
    <property type="entry name" value="Glycosyltr_51/Transpeptidase"/>
</dbReference>
<evidence type="ECO:0000259" key="19">
    <source>
        <dbReference type="Pfam" id="PF00912"/>
    </source>
</evidence>
<dbReference type="GO" id="GO:0071555">
    <property type="term" value="P:cell wall organization"/>
    <property type="evidence" value="ECO:0007669"/>
    <property type="project" value="UniProtKB-KW"/>
</dbReference>
<protein>
    <submittedName>
        <fullName evidence="20">PBP1A family penicillin-binding protein</fullName>
    </submittedName>
</protein>
<dbReference type="Gene3D" id="1.10.3810.10">
    <property type="entry name" value="Biosynthetic peptidoglycan transglycosylase-like"/>
    <property type="match status" value="1"/>
</dbReference>
<proteinExistence type="inferred from homology"/>
<keyword evidence="6" id="KW-0645">Protease</keyword>
<evidence type="ECO:0000256" key="2">
    <source>
        <dbReference type="ARBA" id="ARBA00007090"/>
    </source>
</evidence>
<keyword evidence="14" id="KW-0961">Cell wall biogenesis/degradation</keyword>
<evidence type="ECO:0000256" key="4">
    <source>
        <dbReference type="ARBA" id="ARBA00022475"/>
    </source>
</evidence>
<evidence type="ECO:0000259" key="18">
    <source>
        <dbReference type="Pfam" id="PF00905"/>
    </source>
</evidence>
<keyword evidence="12" id="KW-0472">Membrane</keyword>
<dbReference type="SUPFAM" id="SSF53955">
    <property type="entry name" value="Lysozyme-like"/>
    <property type="match status" value="1"/>
</dbReference>
<gene>
    <name evidence="20" type="ORF">EIM92_04125</name>
</gene>
<evidence type="ECO:0000256" key="13">
    <source>
        <dbReference type="ARBA" id="ARBA00023268"/>
    </source>
</evidence>
<dbReference type="Pfam" id="PF00905">
    <property type="entry name" value="Transpeptidase"/>
    <property type="match status" value="1"/>
</dbReference>
<dbReference type="GO" id="GO:0005886">
    <property type="term" value="C:plasma membrane"/>
    <property type="evidence" value="ECO:0007669"/>
    <property type="project" value="UniProtKB-SubCell"/>
</dbReference>
<accession>A0A3S8RR99</accession>
<keyword evidence="11" id="KW-0573">Peptidoglycan synthesis</keyword>
<dbReference type="Gene3D" id="3.40.710.10">
    <property type="entry name" value="DD-peptidase/beta-lactamase superfamily"/>
    <property type="match status" value="1"/>
</dbReference>
<comment type="subcellular location">
    <subcellularLocation>
        <location evidence="1">Cell membrane</location>
    </subcellularLocation>
</comment>
<dbReference type="PANTHER" id="PTHR32282:SF11">
    <property type="entry name" value="PENICILLIN-BINDING PROTEIN 1B"/>
    <property type="match status" value="1"/>
</dbReference>
<dbReference type="InterPro" id="IPR001460">
    <property type="entry name" value="PCN-bd_Tpept"/>
</dbReference>
<evidence type="ECO:0000256" key="6">
    <source>
        <dbReference type="ARBA" id="ARBA00022670"/>
    </source>
</evidence>
<feature type="region of interest" description="Disordered" evidence="17">
    <location>
        <begin position="650"/>
        <end position="670"/>
    </location>
</feature>
<comment type="similarity">
    <text evidence="3">In the N-terminal section; belongs to the glycosyltransferase 51 family.</text>
</comment>
<dbReference type="OrthoDB" id="9766909at2"/>
<keyword evidence="9" id="KW-0378">Hydrolase</keyword>
<dbReference type="AlphaFoldDB" id="A0A3S8RR99"/>
<evidence type="ECO:0000313" key="20">
    <source>
        <dbReference type="EMBL" id="AZK45482.1"/>
    </source>
</evidence>
<dbReference type="InterPro" id="IPR001264">
    <property type="entry name" value="Glyco_trans_51"/>
</dbReference>
<evidence type="ECO:0000256" key="12">
    <source>
        <dbReference type="ARBA" id="ARBA00023136"/>
    </source>
</evidence>
<dbReference type="EMBL" id="CP034248">
    <property type="protein sequence ID" value="AZK45482.1"/>
    <property type="molecule type" value="Genomic_DNA"/>
</dbReference>
<dbReference type="GO" id="GO:0006508">
    <property type="term" value="P:proteolysis"/>
    <property type="evidence" value="ECO:0007669"/>
    <property type="project" value="UniProtKB-KW"/>
</dbReference>
<dbReference type="InterPro" id="IPR023346">
    <property type="entry name" value="Lysozyme-like_dom_sf"/>
</dbReference>
<dbReference type="FunFam" id="1.10.3810.10:FF:000001">
    <property type="entry name" value="Penicillin-binding protein 1A"/>
    <property type="match status" value="1"/>
</dbReference>
<dbReference type="Proteomes" id="UP000273145">
    <property type="component" value="Chromosome"/>
</dbReference>
<dbReference type="NCBIfam" id="TIGR02074">
    <property type="entry name" value="PBP_1a_fam"/>
    <property type="match status" value="1"/>
</dbReference>
<keyword evidence="13" id="KW-0511">Multifunctional enzyme</keyword>
<sequence>MHRLVRSNRQGSRRGKLLLLKLLLVCALIATVAFGAFLYYLHQSDLPLAYSDRNSQLLSREGEAIAVFSSTDRSRSKVTLDHISPYLIQATLAVEDRQFYDHFGFDFKGMARAILVNLREMNKVQGASTLSQQLARNLYLSHERTWSRKIKEAMYTAQLEMKLEKDQILQMYLNEIYYGHGAYGIEAAAQMYFGKTAEQLSLAESAMLAGVPKGPTYYSPFNQMKNAKDRQRLVLNAMVETGHITEQQAEQAYDEILHFKSQKLRTIGDKAPYFRDYVRNVVINELGFDEGLLEHGGLNIYTTLDMEAQEAAELAVTNELKESPELEAALISIDPRSGHIKALVGGVNYKRSQYNHVFATARQPGSTFKPIMYLSALSSRKMTSASKFTSQPTLFHYDNNRKTYSPKNFGDKYLGEIDMRQAIAASDNIYAVNTILTVGADQVIELGRRMGISSPMSAVPSLALGTSPVSPFEMATAFGVISNQGKQVKPIAVLKITDDEGRVLYEAPSSAPEQVVEPAAAYVLTHLLESVFEAGGTGNRVSADIKRPVAGKTGTTSTDAWMVGFTPELSTAVWVGYDKGKMLGTAESRKAAPIFAKYTEKALEKVPPKIFPIPDGVVSVYLDPATGKLATEDCPDKKLEVFIEGTEPTEACDEHGHQEPEPVPVENKPETRSWWSDLKRWWMD</sequence>
<dbReference type="GO" id="GO:0008955">
    <property type="term" value="F:peptidoglycan glycosyltransferase activity"/>
    <property type="evidence" value="ECO:0007669"/>
    <property type="project" value="UniProtKB-EC"/>
</dbReference>
<dbReference type="GO" id="GO:0008360">
    <property type="term" value="P:regulation of cell shape"/>
    <property type="evidence" value="ECO:0007669"/>
    <property type="project" value="UniProtKB-KW"/>
</dbReference>
<evidence type="ECO:0000256" key="10">
    <source>
        <dbReference type="ARBA" id="ARBA00022960"/>
    </source>
</evidence>
<dbReference type="GO" id="GO:0009002">
    <property type="term" value="F:serine-type D-Ala-D-Ala carboxypeptidase activity"/>
    <property type="evidence" value="ECO:0007669"/>
    <property type="project" value="UniProtKB-EC"/>
</dbReference>
<keyword evidence="5" id="KW-0121">Carboxypeptidase</keyword>
<evidence type="ECO:0000256" key="11">
    <source>
        <dbReference type="ARBA" id="ARBA00022984"/>
    </source>
</evidence>
<comment type="catalytic activity">
    <reaction evidence="16">
        <text>[GlcNAc-(1-&gt;4)-Mur2Ac(oyl-L-Ala-gamma-D-Glu-L-Lys-D-Ala-D-Ala)](n)-di-trans,octa-cis-undecaprenyl diphosphate + beta-D-GlcNAc-(1-&gt;4)-Mur2Ac(oyl-L-Ala-gamma-D-Glu-L-Lys-D-Ala-D-Ala)-di-trans,octa-cis-undecaprenyl diphosphate = [GlcNAc-(1-&gt;4)-Mur2Ac(oyl-L-Ala-gamma-D-Glu-L-Lys-D-Ala-D-Ala)](n+1)-di-trans,octa-cis-undecaprenyl diphosphate + di-trans,octa-cis-undecaprenyl diphosphate + H(+)</text>
        <dbReference type="Rhea" id="RHEA:23708"/>
        <dbReference type="Rhea" id="RHEA-COMP:9602"/>
        <dbReference type="Rhea" id="RHEA-COMP:9603"/>
        <dbReference type="ChEBI" id="CHEBI:15378"/>
        <dbReference type="ChEBI" id="CHEBI:58405"/>
        <dbReference type="ChEBI" id="CHEBI:60033"/>
        <dbReference type="ChEBI" id="CHEBI:78435"/>
        <dbReference type="EC" id="2.4.99.28"/>
    </reaction>
</comment>
<dbReference type="GO" id="GO:0008658">
    <property type="term" value="F:penicillin binding"/>
    <property type="evidence" value="ECO:0007669"/>
    <property type="project" value="InterPro"/>
</dbReference>
<evidence type="ECO:0000256" key="7">
    <source>
        <dbReference type="ARBA" id="ARBA00022676"/>
    </source>
</evidence>
<dbReference type="KEGG" id="plen:EIM92_04125"/>
<keyword evidence="21" id="KW-1185">Reference proteome</keyword>
<dbReference type="InterPro" id="IPR012338">
    <property type="entry name" value="Beta-lactam/transpept-like"/>
</dbReference>
<name>A0A3S8RR99_9BACL</name>
<keyword evidence="8" id="KW-0808">Transferase</keyword>
<dbReference type="GO" id="GO:0009252">
    <property type="term" value="P:peptidoglycan biosynthetic process"/>
    <property type="evidence" value="ECO:0007669"/>
    <property type="project" value="UniProtKB-KW"/>
</dbReference>
<evidence type="ECO:0000256" key="9">
    <source>
        <dbReference type="ARBA" id="ARBA00022801"/>
    </source>
</evidence>
<evidence type="ECO:0000313" key="21">
    <source>
        <dbReference type="Proteomes" id="UP000273145"/>
    </source>
</evidence>
<keyword evidence="10" id="KW-0133">Cell shape</keyword>
<evidence type="ECO:0000256" key="16">
    <source>
        <dbReference type="ARBA" id="ARBA00049902"/>
    </source>
</evidence>
<dbReference type="PANTHER" id="PTHR32282">
    <property type="entry name" value="BINDING PROTEIN TRANSPEPTIDASE, PUTATIVE-RELATED"/>
    <property type="match status" value="1"/>
</dbReference>
<evidence type="ECO:0000256" key="1">
    <source>
        <dbReference type="ARBA" id="ARBA00004236"/>
    </source>
</evidence>
<evidence type="ECO:0000256" key="17">
    <source>
        <dbReference type="SAM" id="MobiDB-lite"/>
    </source>
</evidence>
<evidence type="ECO:0000256" key="3">
    <source>
        <dbReference type="ARBA" id="ARBA00007739"/>
    </source>
</evidence>
<evidence type="ECO:0000256" key="8">
    <source>
        <dbReference type="ARBA" id="ARBA00022679"/>
    </source>
</evidence>
<dbReference type="Pfam" id="PF00912">
    <property type="entry name" value="Transgly"/>
    <property type="match status" value="1"/>
</dbReference>
<evidence type="ECO:0000256" key="5">
    <source>
        <dbReference type="ARBA" id="ARBA00022645"/>
    </source>
</evidence>